<feature type="non-terminal residue" evidence="1">
    <location>
        <position position="57"/>
    </location>
</feature>
<protein>
    <submittedName>
        <fullName evidence="1">16S rRNA methyltransferase</fullName>
    </submittedName>
</protein>
<name>A0A9X2JPX3_9RHOB</name>
<keyword evidence="1" id="KW-0489">Methyltransferase</keyword>
<keyword evidence="2" id="KW-1185">Reference proteome</keyword>
<gene>
    <name evidence="1" type="ORF">NHG85_16395</name>
</gene>
<dbReference type="AlphaFoldDB" id="A0A9X2JPX3"/>
<accession>A0A9X2JPX3</accession>
<sequence length="57" mass="6048">MTQPRTAPDDGIAARRAALHLIEQATGGQRLLSETIGAGALERLSPPDRARAQRLAT</sequence>
<proteinExistence type="predicted"/>
<dbReference type="Proteomes" id="UP001139477">
    <property type="component" value="Unassembled WGS sequence"/>
</dbReference>
<organism evidence="1 2">
    <name type="scientific">Limimaricola litoreus</name>
    <dbReference type="NCBI Taxonomy" id="2955316"/>
    <lineage>
        <taxon>Bacteria</taxon>
        <taxon>Pseudomonadati</taxon>
        <taxon>Pseudomonadota</taxon>
        <taxon>Alphaproteobacteria</taxon>
        <taxon>Rhodobacterales</taxon>
        <taxon>Paracoccaceae</taxon>
        <taxon>Limimaricola</taxon>
    </lineage>
</organism>
<keyword evidence="1" id="KW-0808">Transferase</keyword>
<reference evidence="1" key="1">
    <citation type="submission" date="2022-06" db="EMBL/GenBank/DDBJ databases">
        <title>Limimaricola sediminis sp. nov., isolated from an intertidal sediment.</title>
        <authorList>
            <person name="Shao X."/>
        </authorList>
    </citation>
    <scope>NUCLEOTIDE SEQUENCE</scope>
    <source>
        <strain evidence="1">ASW11-118</strain>
    </source>
</reference>
<evidence type="ECO:0000313" key="1">
    <source>
        <dbReference type="EMBL" id="MCP1170083.1"/>
    </source>
</evidence>
<dbReference type="GO" id="GO:0008168">
    <property type="term" value="F:methyltransferase activity"/>
    <property type="evidence" value="ECO:0007669"/>
    <property type="project" value="UniProtKB-KW"/>
</dbReference>
<evidence type="ECO:0000313" key="2">
    <source>
        <dbReference type="Proteomes" id="UP001139477"/>
    </source>
</evidence>
<dbReference type="EMBL" id="JAMYXC010000265">
    <property type="protein sequence ID" value="MCP1170083.1"/>
    <property type="molecule type" value="Genomic_DNA"/>
</dbReference>
<dbReference type="GO" id="GO:0032259">
    <property type="term" value="P:methylation"/>
    <property type="evidence" value="ECO:0007669"/>
    <property type="project" value="UniProtKB-KW"/>
</dbReference>
<comment type="caution">
    <text evidence="1">The sequence shown here is derived from an EMBL/GenBank/DDBJ whole genome shotgun (WGS) entry which is preliminary data.</text>
</comment>